<keyword evidence="7" id="KW-1133">Transmembrane helix</keyword>
<keyword evidence="9" id="KW-0472">Membrane</keyword>
<sequence>MFTIRRAACDEAKGYVSHYVDATSHKYESYVLGGYLYKGIKPDRSDSSKWQLSKAAYPSDELPNYLSGTAYLLSANIVTHLLNAARHTPLIRLEDVYLTGLVARELKLRATHIDGFERFRPRFEGPCVYRNLLTAHGFAPGELRLAAQGSVGVGEGACDGVLTRLGLAVNGVVTALFPRLPAASSSLSDSDVEALI</sequence>
<evidence type="ECO:0000256" key="8">
    <source>
        <dbReference type="ARBA" id="ARBA00023034"/>
    </source>
</evidence>
<evidence type="ECO:0000256" key="5">
    <source>
        <dbReference type="ARBA" id="ARBA00022692"/>
    </source>
</evidence>
<keyword evidence="4" id="KW-0808">Transferase</keyword>
<dbReference type="Proteomes" id="UP000770661">
    <property type="component" value="Unassembled WGS sequence"/>
</dbReference>
<evidence type="ECO:0000313" key="12">
    <source>
        <dbReference type="Proteomes" id="UP000770661"/>
    </source>
</evidence>
<evidence type="ECO:0000256" key="4">
    <source>
        <dbReference type="ARBA" id="ARBA00022679"/>
    </source>
</evidence>
<gene>
    <name evidence="11" type="primary">B3galt5_0</name>
    <name evidence="11" type="ORF">GWK47_020061</name>
</gene>
<accession>A0A8J4XPH3</accession>
<keyword evidence="3 10" id="KW-0328">Glycosyltransferase</keyword>
<evidence type="ECO:0000256" key="10">
    <source>
        <dbReference type="RuleBase" id="RU363063"/>
    </source>
</evidence>
<proteinExistence type="inferred from homology"/>
<comment type="caution">
    <text evidence="11">The sequence shown here is derived from an EMBL/GenBank/DDBJ whole genome shotgun (WGS) entry which is preliminary data.</text>
</comment>
<evidence type="ECO:0000256" key="9">
    <source>
        <dbReference type="ARBA" id="ARBA00023136"/>
    </source>
</evidence>
<evidence type="ECO:0000256" key="3">
    <source>
        <dbReference type="ARBA" id="ARBA00022676"/>
    </source>
</evidence>
<evidence type="ECO:0000256" key="1">
    <source>
        <dbReference type="ARBA" id="ARBA00004323"/>
    </source>
</evidence>
<dbReference type="EC" id="2.4.1.-" evidence="10"/>
<dbReference type="GO" id="GO:0000139">
    <property type="term" value="C:Golgi membrane"/>
    <property type="evidence" value="ECO:0007669"/>
    <property type="project" value="UniProtKB-SubCell"/>
</dbReference>
<protein>
    <recommendedName>
        <fullName evidence="10">Hexosyltransferase</fullName>
        <ecNumber evidence="10">2.4.1.-</ecNumber>
    </recommendedName>
</protein>
<keyword evidence="12" id="KW-1185">Reference proteome</keyword>
<keyword evidence="5" id="KW-0812">Transmembrane</keyword>
<organism evidence="11 12">
    <name type="scientific">Chionoecetes opilio</name>
    <name type="common">Atlantic snow crab</name>
    <name type="synonym">Cancer opilio</name>
    <dbReference type="NCBI Taxonomy" id="41210"/>
    <lineage>
        <taxon>Eukaryota</taxon>
        <taxon>Metazoa</taxon>
        <taxon>Ecdysozoa</taxon>
        <taxon>Arthropoda</taxon>
        <taxon>Crustacea</taxon>
        <taxon>Multicrustacea</taxon>
        <taxon>Malacostraca</taxon>
        <taxon>Eumalacostraca</taxon>
        <taxon>Eucarida</taxon>
        <taxon>Decapoda</taxon>
        <taxon>Pleocyemata</taxon>
        <taxon>Brachyura</taxon>
        <taxon>Eubrachyura</taxon>
        <taxon>Majoidea</taxon>
        <taxon>Majidae</taxon>
        <taxon>Chionoecetes</taxon>
    </lineage>
</organism>
<comment type="subcellular location">
    <subcellularLocation>
        <location evidence="1 10">Golgi apparatus membrane</location>
        <topology evidence="1 10">Single-pass type II membrane protein</topology>
    </subcellularLocation>
</comment>
<keyword evidence="8 10" id="KW-0333">Golgi apparatus</keyword>
<name>A0A8J4XPH3_CHIOP</name>
<evidence type="ECO:0000256" key="2">
    <source>
        <dbReference type="ARBA" id="ARBA00008661"/>
    </source>
</evidence>
<evidence type="ECO:0000256" key="6">
    <source>
        <dbReference type="ARBA" id="ARBA00022968"/>
    </source>
</evidence>
<evidence type="ECO:0000313" key="11">
    <source>
        <dbReference type="EMBL" id="KAG0711711.1"/>
    </source>
</evidence>
<comment type="similarity">
    <text evidence="2 10">Belongs to the glycosyltransferase 31 family.</text>
</comment>
<reference evidence="11" key="1">
    <citation type="submission" date="2020-07" db="EMBL/GenBank/DDBJ databases">
        <title>The High-quality genome of the commercially important snow crab, Chionoecetes opilio.</title>
        <authorList>
            <person name="Jeong J.-H."/>
            <person name="Ryu S."/>
        </authorList>
    </citation>
    <scope>NUCLEOTIDE SEQUENCE</scope>
    <source>
        <strain evidence="11">MADBK_172401_WGS</strain>
        <tissue evidence="11">Digestive gland</tissue>
    </source>
</reference>
<dbReference type="GO" id="GO:0006493">
    <property type="term" value="P:protein O-linked glycosylation"/>
    <property type="evidence" value="ECO:0007669"/>
    <property type="project" value="TreeGrafter"/>
</dbReference>
<dbReference type="Pfam" id="PF01762">
    <property type="entry name" value="Galactosyl_T"/>
    <property type="match status" value="1"/>
</dbReference>
<dbReference type="AlphaFoldDB" id="A0A8J4XPH3"/>
<dbReference type="PANTHER" id="PTHR11214:SF3">
    <property type="entry name" value="BETA-1,3-GALACTOSYLTRANSFERASE 6"/>
    <property type="match status" value="1"/>
</dbReference>
<dbReference type="OrthoDB" id="5512589at2759"/>
<evidence type="ECO:0000256" key="7">
    <source>
        <dbReference type="ARBA" id="ARBA00022989"/>
    </source>
</evidence>
<dbReference type="EMBL" id="JACEEZ010023113">
    <property type="protein sequence ID" value="KAG0711711.1"/>
    <property type="molecule type" value="Genomic_DNA"/>
</dbReference>
<dbReference type="GO" id="GO:0016758">
    <property type="term" value="F:hexosyltransferase activity"/>
    <property type="evidence" value="ECO:0007669"/>
    <property type="project" value="InterPro"/>
</dbReference>
<keyword evidence="6" id="KW-0735">Signal-anchor</keyword>
<dbReference type="PANTHER" id="PTHR11214">
    <property type="entry name" value="BETA-1,3-N-ACETYLGLUCOSAMINYLTRANSFERASE"/>
    <property type="match status" value="1"/>
</dbReference>
<dbReference type="InterPro" id="IPR002659">
    <property type="entry name" value="Glyco_trans_31"/>
</dbReference>